<accession>A0A2G9GW73</accession>
<dbReference type="PANTHER" id="PTHR22835:SF532">
    <property type="entry name" value="SERINE-RICH ADHESIN FOR PLATELETS-LIKE ISOFORM X1"/>
    <property type="match status" value="1"/>
</dbReference>
<keyword evidence="2" id="KW-0325">Glycoprotein</keyword>
<dbReference type="Proteomes" id="UP000231279">
    <property type="component" value="Unassembled WGS sequence"/>
</dbReference>
<gene>
    <name evidence="4" type="ORF">CDL12_17890</name>
</gene>
<sequence length="317" mass="35056">MIKSTYQSLLLAFIFLFWFISPSSAHNNTAHDSSSNLNGNHEGCFSKVYAFGESDTDTGNAHFLGGFVRNSTTRLSNGRLVLDFLCEALSLPPIPPYKEPSANFTNGVNFAIAGSTALSRDYFVKRNVSRLIWKGVPMSFQTQIDWFEKYLVKVGCKGNDKGLCKVDMDNSLFWIGEMGVSDYTSALGSPVSLPWLTEITVKNICKMLKALLANGAKYVVVQGLPSVGCLPLYMSSSSEHNRDHMGCAATANKAIMLHNKILETKLAKLRKMYPNSSILYADYWNAYLTVLMNPKKYYIDEAFKACCGSGGGKLNFN</sequence>
<evidence type="ECO:0000313" key="5">
    <source>
        <dbReference type="Proteomes" id="UP000231279"/>
    </source>
</evidence>
<dbReference type="OrthoDB" id="1600564at2759"/>
<dbReference type="Pfam" id="PF00657">
    <property type="entry name" value="Lipase_GDSL"/>
    <property type="match status" value="1"/>
</dbReference>
<dbReference type="InterPro" id="IPR001087">
    <property type="entry name" value="GDSL"/>
</dbReference>
<evidence type="ECO:0000313" key="4">
    <source>
        <dbReference type="EMBL" id="PIN09529.1"/>
    </source>
</evidence>
<dbReference type="EMBL" id="NKXS01003512">
    <property type="protein sequence ID" value="PIN09529.1"/>
    <property type="molecule type" value="Genomic_DNA"/>
</dbReference>
<dbReference type="AlphaFoldDB" id="A0A2G9GW73"/>
<dbReference type="PANTHER" id="PTHR22835">
    <property type="entry name" value="ZINC FINGER FYVE DOMAIN CONTAINING PROTEIN"/>
    <property type="match status" value="1"/>
</dbReference>
<dbReference type="InterPro" id="IPR036514">
    <property type="entry name" value="SGNH_hydro_sf"/>
</dbReference>
<dbReference type="EC" id="3.1.1.1" evidence="4"/>
<proteinExistence type="inferred from homology"/>
<name>A0A2G9GW73_9LAMI</name>
<evidence type="ECO:0000256" key="2">
    <source>
        <dbReference type="ARBA" id="ARBA00023180"/>
    </source>
</evidence>
<comment type="similarity">
    <text evidence="1">Belongs to the 'GDSL' lipolytic enzyme family.</text>
</comment>
<reference evidence="5" key="1">
    <citation type="journal article" date="2018" name="Gigascience">
        <title>Genome assembly of the Pink Ipe (Handroanthus impetiginosus, Bignoniaceae), a highly valued, ecologically keystone Neotropical timber forest tree.</title>
        <authorList>
            <person name="Silva-Junior O.B."/>
            <person name="Grattapaglia D."/>
            <person name="Novaes E."/>
            <person name="Collevatti R.G."/>
        </authorList>
    </citation>
    <scope>NUCLEOTIDE SEQUENCE [LARGE SCALE GENOMIC DNA]</scope>
    <source>
        <strain evidence="5">cv. UFG-1</strain>
    </source>
</reference>
<dbReference type="GO" id="GO:0106435">
    <property type="term" value="F:carboxylesterase activity"/>
    <property type="evidence" value="ECO:0007669"/>
    <property type="project" value="UniProtKB-EC"/>
</dbReference>
<protein>
    <submittedName>
        <fullName evidence="4">Carboxylesterase</fullName>
        <ecNumber evidence="4">3.1.1.1</ecNumber>
    </submittedName>
</protein>
<keyword evidence="5" id="KW-1185">Reference proteome</keyword>
<evidence type="ECO:0000256" key="3">
    <source>
        <dbReference type="SAM" id="SignalP"/>
    </source>
</evidence>
<feature type="signal peptide" evidence="3">
    <location>
        <begin position="1"/>
        <end position="25"/>
    </location>
</feature>
<feature type="chain" id="PRO_5013896868" evidence="3">
    <location>
        <begin position="26"/>
        <end position="317"/>
    </location>
</feature>
<keyword evidence="4" id="KW-0378">Hydrolase</keyword>
<organism evidence="4 5">
    <name type="scientific">Handroanthus impetiginosus</name>
    <dbReference type="NCBI Taxonomy" id="429701"/>
    <lineage>
        <taxon>Eukaryota</taxon>
        <taxon>Viridiplantae</taxon>
        <taxon>Streptophyta</taxon>
        <taxon>Embryophyta</taxon>
        <taxon>Tracheophyta</taxon>
        <taxon>Spermatophyta</taxon>
        <taxon>Magnoliopsida</taxon>
        <taxon>eudicotyledons</taxon>
        <taxon>Gunneridae</taxon>
        <taxon>Pentapetalae</taxon>
        <taxon>asterids</taxon>
        <taxon>lamiids</taxon>
        <taxon>Lamiales</taxon>
        <taxon>Bignoniaceae</taxon>
        <taxon>Crescentiina</taxon>
        <taxon>Tabebuia alliance</taxon>
        <taxon>Handroanthus</taxon>
    </lineage>
</organism>
<comment type="caution">
    <text evidence="4">The sequence shown here is derived from an EMBL/GenBank/DDBJ whole genome shotgun (WGS) entry which is preliminary data.</text>
</comment>
<evidence type="ECO:0000256" key="1">
    <source>
        <dbReference type="ARBA" id="ARBA00008668"/>
    </source>
</evidence>
<dbReference type="Gene3D" id="3.40.50.1110">
    <property type="entry name" value="SGNH hydrolase"/>
    <property type="match status" value="1"/>
</dbReference>
<keyword evidence="3" id="KW-0732">Signal</keyword>